<dbReference type="EMBL" id="UFWD01000001">
    <property type="protein sequence ID" value="SUY20624.1"/>
    <property type="molecule type" value="Genomic_DNA"/>
</dbReference>
<organism evidence="16">
    <name type="scientific">Clostridioides difficile</name>
    <name type="common">Peptoclostridium difficile</name>
    <dbReference type="NCBI Taxonomy" id="1496"/>
    <lineage>
        <taxon>Bacteria</taxon>
        <taxon>Bacillati</taxon>
        <taxon>Bacillota</taxon>
        <taxon>Clostridia</taxon>
        <taxon>Peptostreptococcales</taxon>
        <taxon>Peptostreptococcaceae</taxon>
        <taxon>Clostridioides</taxon>
    </lineage>
</organism>
<evidence type="ECO:0000256" key="13">
    <source>
        <dbReference type="NCBIfam" id="TIGR03499"/>
    </source>
</evidence>
<gene>
    <name evidence="16" type="primary">flhF_2</name>
    <name evidence="16" type="ORF">NCTC13307_00255</name>
</gene>
<evidence type="ECO:0000256" key="3">
    <source>
        <dbReference type="ARBA" id="ARBA00014919"/>
    </source>
</evidence>
<evidence type="ECO:0000256" key="11">
    <source>
        <dbReference type="ARBA" id="ARBA00023225"/>
    </source>
</evidence>
<evidence type="ECO:0000256" key="5">
    <source>
        <dbReference type="ARBA" id="ARBA00022475"/>
    </source>
</evidence>
<feature type="domain" description="SRP54-type proteins GTP-binding" evidence="15">
    <location>
        <begin position="65"/>
        <end position="256"/>
    </location>
</feature>
<dbReference type="PANTHER" id="PTHR43134:SF3">
    <property type="entry name" value="FLAGELLAR BIOSYNTHESIS PROTEIN FLHF"/>
    <property type="match status" value="1"/>
</dbReference>
<evidence type="ECO:0000256" key="2">
    <source>
        <dbReference type="ARBA" id="ARBA00008531"/>
    </source>
</evidence>
<keyword evidence="11" id="KW-1006">Bacterial flagellum protein export</keyword>
<dbReference type="FunFam" id="3.40.50.300:FF:000695">
    <property type="entry name" value="Flagellar biosynthesis regulator FlhF"/>
    <property type="match status" value="1"/>
</dbReference>
<dbReference type="GO" id="GO:0015031">
    <property type="term" value="P:protein transport"/>
    <property type="evidence" value="ECO:0007669"/>
    <property type="project" value="UniProtKB-KW"/>
</dbReference>
<evidence type="ECO:0000259" key="14">
    <source>
        <dbReference type="SMART" id="SM00382"/>
    </source>
</evidence>
<comment type="function">
    <text evidence="12">Necessary for flagellar biosynthesis. May be involved in translocation of the flagellum.</text>
</comment>
<comment type="similarity">
    <text evidence="2">Belongs to the GTP-binding SRP family.</text>
</comment>
<dbReference type="GO" id="GO:0044781">
    <property type="term" value="P:bacterial-type flagellum organization"/>
    <property type="evidence" value="ECO:0007669"/>
    <property type="project" value="UniProtKB-UniRule"/>
</dbReference>
<dbReference type="Pfam" id="PF00448">
    <property type="entry name" value="SRP54"/>
    <property type="match status" value="1"/>
</dbReference>
<evidence type="ECO:0000256" key="9">
    <source>
        <dbReference type="ARBA" id="ARBA00023134"/>
    </source>
</evidence>
<keyword evidence="4" id="KW-0813">Transport</keyword>
<accession>A0A381I487</accession>
<comment type="subcellular location">
    <subcellularLocation>
        <location evidence="1">Cell membrane</location>
        <topology evidence="1">Peripheral membrane protein</topology>
        <orientation evidence="1">Cytoplasmic side</orientation>
    </subcellularLocation>
</comment>
<reference evidence="16" key="1">
    <citation type="submission" date="2018-06" db="EMBL/GenBank/DDBJ databases">
        <authorList>
            <consortium name="Pathogen Informatics"/>
            <person name="Doyle S."/>
        </authorList>
    </citation>
    <scope>NUCLEOTIDE SEQUENCE</scope>
    <source>
        <strain evidence="16">NCTC13307</strain>
    </source>
</reference>
<keyword evidence="16" id="KW-0282">Flagellum</keyword>
<keyword evidence="5" id="KW-1003">Cell membrane</keyword>
<dbReference type="InterPro" id="IPR003593">
    <property type="entry name" value="AAA+_ATPase"/>
</dbReference>
<dbReference type="CDD" id="cd17873">
    <property type="entry name" value="FlhF"/>
    <property type="match status" value="1"/>
</dbReference>
<dbReference type="GO" id="GO:0006614">
    <property type="term" value="P:SRP-dependent cotranslational protein targeting to membrane"/>
    <property type="evidence" value="ECO:0007669"/>
    <property type="project" value="UniProtKB-UniRule"/>
</dbReference>
<dbReference type="NCBIfam" id="TIGR03499">
    <property type="entry name" value="FlhF"/>
    <property type="match status" value="1"/>
</dbReference>
<name>A0A381I487_CLODI</name>
<evidence type="ECO:0000256" key="7">
    <source>
        <dbReference type="ARBA" id="ARBA00022795"/>
    </source>
</evidence>
<dbReference type="GO" id="GO:0003924">
    <property type="term" value="F:GTPase activity"/>
    <property type="evidence" value="ECO:0007669"/>
    <property type="project" value="UniProtKB-UniRule"/>
</dbReference>
<dbReference type="InterPro" id="IPR047040">
    <property type="entry name" value="FlhF__GTPase_dom"/>
</dbReference>
<keyword evidence="7" id="KW-1005">Bacterial flagellum biogenesis</keyword>
<sequence length="260" mass="29226">MGFDNKNDNDIDKICKNLLSLELNEEIVESIRIDLQEMKFNGIDTSKNLVEILKKKIKIENQVINGKIALVGPPGVGKTTTIAKLAAKLVFEENKKVGVITIDTYRIGAVEQLKIYTDIMNIPFKGVISPDEMELALDEMKDCDVVLIDTTGRGYKNSMQILEIKNLIDKAETDNIHLVLNCTTRESDTKAIIDSYRNVNFKSLIITKLDETITYGSIFNIMNYAQKPISYITTGQNVPDDIIKPNEDKIIRLLLGVESI</sequence>
<proteinExistence type="inferred from homology"/>
<dbReference type="SMART" id="SM00962">
    <property type="entry name" value="SRP54"/>
    <property type="match status" value="1"/>
</dbReference>
<evidence type="ECO:0000256" key="6">
    <source>
        <dbReference type="ARBA" id="ARBA00022741"/>
    </source>
</evidence>
<protein>
    <recommendedName>
        <fullName evidence="3 13">Flagellar biosynthesis protein FlhF</fullName>
    </recommendedName>
</protein>
<dbReference type="GO" id="GO:0005047">
    <property type="term" value="F:signal recognition particle binding"/>
    <property type="evidence" value="ECO:0007669"/>
    <property type="project" value="TreeGrafter"/>
</dbReference>
<keyword evidence="6" id="KW-0547">Nucleotide-binding</keyword>
<dbReference type="Gene3D" id="3.40.50.300">
    <property type="entry name" value="P-loop containing nucleotide triphosphate hydrolases"/>
    <property type="match status" value="1"/>
</dbReference>
<evidence type="ECO:0000256" key="1">
    <source>
        <dbReference type="ARBA" id="ARBA00004413"/>
    </source>
</evidence>
<dbReference type="GO" id="GO:0005525">
    <property type="term" value="F:GTP binding"/>
    <property type="evidence" value="ECO:0007669"/>
    <property type="project" value="UniProtKB-UniRule"/>
</dbReference>
<evidence type="ECO:0000256" key="12">
    <source>
        <dbReference type="ARBA" id="ARBA00025337"/>
    </source>
</evidence>
<keyword evidence="16" id="KW-0966">Cell projection</keyword>
<keyword evidence="16" id="KW-0969">Cilium</keyword>
<evidence type="ECO:0000259" key="15">
    <source>
        <dbReference type="SMART" id="SM00962"/>
    </source>
</evidence>
<dbReference type="InterPro" id="IPR027417">
    <property type="entry name" value="P-loop_NTPase"/>
</dbReference>
<dbReference type="GO" id="GO:0005886">
    <property type="term" value="C:plasma membrane"/>
    <property type="evidence" value="ECO:0007669"/>
    <property type="project" value="UniProtKB-SubCell"/>
</dbReference>
<dbReference type="InterPro" id="IPR020006">
    <property type="entry name" value="FlhF"/>
</dbReference>
<evidence type="ECO:0000256" key="10">
    <source>
        <dbReference type="ARBA" id="ARBA00023136"/>
    </source>
</evidence>
<keyword evidence="9" id="KW-0342">GTP-binding</keyword>
<feature type="domain" description="AAA+ ATPase" evidence="14">
    <location>
        <begin position="64"/>
        <end position="183"/>
    </location>
</feature>
<evidence type="ECO:0000313" key="16">
    <source>
        <dbReference type="EMBL" id="SUY20624.1"/>
    </source>
</evidence>
<evidence type="ECO:0000256" key="8">
    <source>
        <dbReference type="ARBA" id="ARBA00022927"/>
    </source>
</evidence>
<keyword evidence="10" id="KW-0472">Membrane</keyword>
<keyword evidence="8" id="KW-0653">Protein transport</keyword>
<dbReference type="InterPro" id="IPR000897">
    <property type="entry name" value="SRP54_GTPase_dom"/>
</dbReference>
<dbReference type="Gene3D" id="1.20.120.1380">
    <property type="entry name" value="Flagellar FlhF biosynthesis protein, N domain"/>
    <property type="match status" value="1"/>
</dbReference>
<dbReference type="PANTHER" id="PTHR43134">
    <property type="entry name" value="SIGNAL RECOGNITION PARTICLE RECEPTOR SUBUNIT ALPHA"/>
    <property type="match status" value="1"/>
</dbReference>
<dbReference type="AlphaFoldDB" id="A0A381I487"/>
<dbReference type="SMART" id="SM00382">
    <property type="entry name" value="AAA"/>
    <property type="match status" value="1"/>
</dbReference>
<evidence type="ECO:0000256" key="4">
    <source>
        <dbReference type="ARBA" id="ARBA00022448"/>
    </source>
</evidence>
<dbReference type="SUPFAM" id="SSF52540">
    <property type="entry name" value="P-loop containing nucleoside triphosphate hydrolases"/>
    <property type="match status" value="1"/>
</dbReference>